<feature type="compositionally biased region" description="Basic and acidic residues" evidence="9">
    <location>
        <begin position="1"/>
        <end position="18"/>
    </location>
</feature>
<comment type="similarity">
    <text evidence="2">Belongs to the ABC transporter superfamily. ABCG family. Eye pigment precursor importer (TC 3.A.1.204) subfamily.</text>
</comment>
<dbReference type="RefSeq" id="XP_037885942.1">
    <property type="nucleotide sequence ID" value="XM_038030014.1"/>
</dbReference>
<comment type="subcellular location">
    <subcellularLocation>
        <location evidence="1">Membrane</location>
        <topology evidence="1">Multi-pass membrane protein</topology>
    </subcellularLocation>
</comment>
<proteinExistence type="inferred from homology"/>
<name>A0A8U0WLC6_9MUSC</name>
<feature type="region of interest" description="Disordered" evidence="9">
    <location>
        <begin position="166"/>
        <end position="185"/>
    </location>
</feature>
<dbReference type="InterPro" id="IPR027417">
    <property type="entry name" value="P-loop_NTPase"/>
</dbReference>
<feature type="transmembrane region" description="Helical" evidence="10">
    <location>
        <begin position="846"/>
        <end position="869"/>
    </location>
</feature>
<protein>
    <submittedName>
        <fullName evidence="13">ATP-binding cassette sub-family G member 4 isoform X1</fullName>
    </submittedName>
</protein>
<dbReference type="PROSITE" id="PS00211">
    <property type="entry name" value="ABC_TRANSPORTER_1"/>
    <property type="match status" value="1"/>
</dbReference>
<dbReference type="GO" id="GO:0005524">
    <property type="term" value="F:ATP binding"/>
    <property type="evidence" value="ECO:0007669"/>
    <property type="project" value="UniProtKB-KW"/>
</dbReference>
<evidence type="ECO:0000256" key="4">
    <source>
        <dbReference type="ARBA" id="ARBA00022692"/>
    </source>
</evidence>
<feature type="transmembrane region" description="Helical" evidence="10">
    <location>
        <begin position="907"/>
        <end position="925"/>
    </location>
</feature>
<keyword evidence="8 10" id="KW-0472">Membrane</keyword>
<dbReference type="KEGG" id="gfs:119635281"/>
<dbReference type="Pfam" id="PF19055">
    <property type="entry name" value="ABC2_membrane_7"/>
    <property type="match status" value="1"/>
</dbReference>
<feature type="domain" description="ABC transporter" evidence="11">
    <location>
        <begin position="247"/>
        <end position="486"/>
    </location>
</feature>
<feature type="transmembrane region" description="Helical" evidence="10">
    <location>
        <begin position="956"/>
        <end position="978"/>
    </location>
</feature>
<feature type="transmembrane region" description="Helical" evidence="10">
    <location>
        <begin position="875"/>
        <end position="895"/>
    </location>
</feature>
<keyword evidence="5" id="KW-0547">Nucleotide-binding</keyword>
<dbReference type="InterPro" id="IPR003439">
    <property type="entry name" value="ABC_transporter-like_ATP-bd"/>
</dbReference>
<feature type="transmembrane region" description="Helical" evidence="10">
    <location>
        <begin position="737"/>
        <end position="754"/>
    </location>
</feature>
<dbReference type="PROSITE" id="PS50893">
    <property type="entry name" value="ABC_TRANSPORTER_2"/>
    <property type="match status" value="1"/>
</dbReference>
<dbReference type="GO" id="GO:0140359">
    <property type="term" value="F:ABC-type transporter activity"/>
    <property type="evidence" value="ECO:0007669"/>
    <property type="project" value="InterPro"/>
</dbReference>
<dbReference type="AlphaFoldDB" id="A0A8U0WLC6"/>
<evidence type="ECO:0000256" key="8">
    <source>
        <dbReference type="ARBA" id="ARBA00023136"/>
    </source>
</evidence>
<dbReference type="GeneID" id="119635281"/>
<keyword evidence="6 13" id="KW-0067">ATP-binding</keyword>
<dbReference type="PANTHER" id="PTHR48041">
    <property type="entry name" value="ABC TRANSPORTER G FAMILY MEMBER 28"/>
    <property type="match status" value="1"/>
</dbReference>
<evidence type="ECO:0000313" key="13">
    <source>
        <dbReference type="RefSeq" id="XP_037885942.1"/>
    </source>
</evidence>
<evidence type="ECO:0000256" key="9">
    <source>
        <dbReference type="SAM" id="MobiDB-lite"/>
    </source>
</evidence>
<dbReference type="InterPro" id="IPR043926">
    <property type="entry name" value="ABCG_dom"/>
</dbReference>
<accession>A0A8U0WLC6</accession>
<feature type="compositionally biased region" description="Low complexity" evidence="9">
    <location>
        <begin position="170"/>
        <end position="185"/>
    </location>
</feature>
<evidence type="ECO:0000256" key="5">
    <source>
        <dbReference type="ARBA" id="ARBA00022741"/>
    </source>
</evidence>
<keyword evidence="7 10" id="KW-1133">Transmembrane helix</keyword>
<dbReference type="SMART" id="SM00382">
    <property type="entry name" value="AAA"/>
    <property type="match status" value="1"/>
</dbReference>
<dbReference type="SUPFAM" id="SSF52540">
    <property type="entry name" value="P-loop containing nucleoside triphosphate hydrolases"/>
    <property type="match status" value="1"/>
</dbReference>
<organism evidence="12 13">
    <name type="scientific">Glossina fuscipes</name>
    <dbReference type="NCBI Taxonomy" id="7396"/>
    <lineage>
        <taxon>Eukaryota</taxon>
        <taxon>Metazoa</taxon>
        <taxon>Ecdysozoa</taxon>
        <taxon>Arthropoda</taxon>
        <taxon>Hexapoda</taxon>
        <taxon>Insecta</taxon>
        <taxon>Pterygota</taxon>
        <taxon>Neoptera</taxon>
        <taxon>Endopterygota</taxon>
        <taxon>Diptera</taxon>
        <taxon>Brachycera</taxon>
        <taxon>Muscomorpha</taxon>
        <taxon>Hippoboscoidea</taxon>
        <taxon>Glossinidae</taxon>
        <taxon>Glossina</taxon>
    </lineage>
</organism>
<dbReference type="CDD" id="cd03213">
    <property type="entry name" value="ABCG_EPDR"/>
    <property type="match status" value="1"/>
</dbReference>
<dbReference type="Pfam" id="PF00005">
    <property type="entry name" value="ABC_tran"/>
    <property type="match status" value="1"/>
</dbReference>
<dbReference type="Gene3D" id="3.40.50.300">
    <property type="entry name" value="P-loop containing nucleotide triphosphate hydrolases"/>
    <property type="match status" value="1"/>
</dbReference>
<dbReference type="InterPro" id="IPR003593">
    <property type="entry name" value="AAA+_ATPase"/>
</dbReference>
<evidence type="ECO:0000313" key="12">
    <source>
        <dbReference type="Proteomes" id="UP000092443"/>
    </source>
</evidence>
<feature type="region of interest" description="Disordered" evidence="9">
    <location>
        <begin position="1"/>
        <end position="21"/>
    </location>
</feature>
<reference evidence="13" key="1">
    <citation type="submission" date="2025-08" db="UniProtKB">
        <authorList>
            <consortium name="RefSeq"/>
        </authorList>
    </citation>
    <scope>IDENTIFICATION</scope>
    <source>
        <tissue evidence="13">Whole body pupa</tissue>
    </source>
</reference>
<keyword evidence="4 10" id="KW-0812">Transmembrane</keyword>
<evidence type="ECO:0000256" key="1">
    <source>
        <dbReference type="ARBA" id="ARBA00004141"/>
    </source>
</evidence>
<evidence type="ECO:0000256" key="3">
    <source>
        <dbReference type="ARBA" id="ARBA00022448"/>
    </source>
</evidence>
<gene>
    <name evidence="13" type="primary">LOC119635281</name>
</gene>
<sequence length="986" mass="107863">MKEHKMISRSENSSRDSQESCYANDKISLPLTRCNSVDSSANLMLNIHKTATVKYNALPAIKVTKTIRIQVDNNDHDDEGNNGITNTVFQENGCIAANMSAIKTIDQTKDAVNKRRHSEYVVSLSSAHNNDKLINLNCHHQSSPRPVSFVQTKLTKSGYVTSLQIPDRVNNSSNTKSATTTAAGSAEKSDKNLLWLKSSNSPNNLCNGGISGNHMLAPKVPNNSSPNGHKKGPVSLSHLPQRPPVDIEFCDISYSVSEGRRRGFKTILKSVSGKFRNGELTAIMGPSGAGKSTLMNILAGYKTAQLSGSVLINGKERNLRRFRKLSCYIMQDDVLIANLSVHEAMMVSANLKLGKNMDLAAKRVVVDEILETIGLIESSSTKTCNLSGGQRKRLSIALELVNNPPVMFFDEPTSGLDSSTCFQLISLLKSLARGGRTIVCTIHQPSARLFEKFDHLYMLAEGQCMYEGHVRGLVPFLASLGYDCPSYHNPADYVLEVASGEYGHCVPKLVQAVKSGMCKIYSQKNYGLNLAKDINNDIIKGNGSNTNNTNTIATNENSTYTTITIEDEKHKLGEPITMSDLEMNTISNNEASESGGVGDGGGGGGGGGGSDSVLKPPKLETQQSQQSECTVINMQRIGDNGLDDSYSYSSRDGHSANALNTNTGLSGASNSNVGGVNNSAAAGTGGCTTSLLDSHESVITLPNKSGFPTSGWTQFWILLKRSFVTIMRDGMLTHMRLASHIIVGAIIGMIYYDVGNEASKVMSNAGCIFFTTLFTMFTAMMPTILTFPTEMSVFVREHLNYWYSLKAFYFAKTMADLPFQIIFSSVYCLVVYYLTSQPMEVHRVTMFVVICVLTSLVAQSLGLLIGAGMNIETGVFLGPVTTIPTILFSGFFVNFDTIPGYLQWVTYVSYVRYGFEGAMVSIYGMDRAKLQCNAMYCHFRSPKKFLEEMSMDQAEYWIDAVALIGTFIGLRIIAYFVLRWKLHMIR</sequence>
<dbReference type="Pfam" id="PF01061">
    <property type="entry name" value="ABC2_membrane"/>
    <property type="match status" value="1"/>
</dbReference>
<dbReference type="GO" id="GO:0016887">
    <property type="term" value="F:ATP hydrolysis activity"/>
    <property type="evidence" value="ECO:0007669"/>
    <property type="project" value="InterPro"/>
</dbReference>
<dbReference type="InterPro" id="IPR017871">
    <property type="entry name" value="ABC_transporter-like_CS"/>
</dbReference>
<feature type="region of interest" description="Disordered" evidence="9">
    <location>
        <begin position="220"/>
        <end position="240"/>
    </location>
</feature>
<dbReference type="Proteomes" id="UP000092443">
    <property type="component" value="Unplaced"/>
</dbReference>
<dbReference type="InterPro" id="IPR013525">
    <property type="entry name" value="ABC2_TM"/>
</dbReference>
<evidence type="ECO:0000256" key="2">
    <source>
        <dbReference type="ARBA" id="ARBA00005814"/>
    </source>
</evidence>
<feature type="transmembrane region" description="Helical" evidence="10">
    <location>
        <begin position="807"/>
        <end position="834"/>
    </location>
</feature>
<evidence type="ECO:0000256" key="6">
    <source>
        <dbReference type="ARBA" id="ARBA00022840"/>
    </source>
</evidence>
<dbReference type="GO" id="GO:0005886">
    <property type="term" value="C:plasma membrane"/>
    <property type="evidence" value="ECO:0007669"/>
    <property type="project" value="TreeGrafter"/>
</dbReference>
<keyword evidence="3" id="KW-0813">Transport</keyword>
<feature type="region of interest" description="Disordered" evidence="9">
    <location>
        <begin position="588"/>
        <end position="627"/>
    </location>
</feature>
<feature type="transmembrane region" description="Helical" evidence="10">
    <location>
        <begin position="766"/>
        <end position="787"/>
    </location>
</feature>
<dbReference type="InterPro" id="IPR050352">
    <property type="entry name" value="ABCG_transporters"/>
</dbReference>
<feature type="compositionally biased region" description="Gly residues" evidence="9">
    <location>
        <begin position="595"/>
        <end position="610"/>
    </location>
</feature>
<evidence type="ECO:0000256" key="10">
    <source>
        <dbReference type="SAM" id="Phobius"/>
    </source>
</evidence>
<dbReference type="FunFam" id="3.40.50.300:FF:000891">
    <property type="entry name" value="ATP-binding cassette sub-family G member"/>
    <property type="match status" value="1"/>
</dbReference>
<keyword evidence="12" id="KW-1185">Reference proteome</keyword>
<evidence type="ECO:0000256" key="7">
    <source>
        <dbReference type="ARBA" id="ARBA00022989"/>
    </source>
</evidence>
<evidence type="ECO:0000259" key="11">
    <source>
        <dbReference type="PROSITE" id="PS50893"/>
    </source>
</evidence>
<dbReference type="PANTHER" id="PTHR48041:SF78">
    <property type="entry name" value="ABC TRANSPORTER EXPRESSED IN TRACHEA, ISOFORM A"/>
    <property type="match status" value="1"/>
</dbReference>